<reference evidence="1" key="1">
    <citation type="submission" date="2020-11" db="EMBL/GenBank/DDBJ databases">
        <authorList>
            <consortium name="DOE Joint Genome Institute"/>
            <person name="Ahrendt S."/>
            <person name="Riley R."/>
            <person name="Andreopoulos W."/>
            <person name="Labutti K."/>
            <person name="Pangilinan J."/>
            <person name="Ruiz-Duenas F.J."/>
            <person name="Barrasa J.M."/>
            <person name="Sanchez-Garcia M."/>
            <person name="Camarero S."/>
            <person name="Miyauchi S."/>
            <person name="Serrano A."/>
            <person name="Linde D."/>
            <person name="Babiker R."/>
            <person name="Drula E."/>
            <person name="Ayuso-Fernandez I."/>
            <person name="Pacheco R."/>
            <person name="Padilla G."/>
            <person name="Ferreira P."/>
            <person name="Barriuso J."/>
            <person name="Kellner H."/>
            <person name="Castanera R."/>
            <person name="Alfaro M."/>
            <person name="Ramirez L."/>
            <person name="Pisabarro A.G."/>
            <person name="Kuo A."/>
            <person name="Tritt A."/>
            <person name="Lipzen A."/>
            <person name="He G."/>
            <person name="Yan M."/>
            <person name="Ng V."/>
            <person name="Cullen D."/>
            <person name="Martin F."/>
            <person name="Rosso M.-N."/>
            <person name="Henrissat B."/>
            <person name="Hibbett D."/>
            <person name="Martinez A.T."/>
            <person name="Grigoriev I.V."/>
        </authorList>
    </citation>
    <scope>NUCLEOTIDE SEQUENCE</scope>
    <source>
        <strain evidence="1">AH 40177</strain>
    </source>
</reference>
<evidence type="ECO:0000313" key="2">
    <source>
        <dbReference type="Proteomes" id="UP000772434"/>
    </source>
</evidence>
<comment type="caution">
    <text evidence="1">The sequence shown here is derived from an EMBL/GenBank/DDBJ whole genome shotgun (WGS) entry which is preliminary data.</text>
</comment>
<dbReference type="EMBL" id="JADNRY010000618">
    <property type="protein sequence ID" value="KAF9034956.1"/>
    <property type="molecule type" value="Genomic_DNA"/>
</dbReference>
<evidence type="ECO:0000313" key="1">
    <source>
        <dbReference type="EMBL" id="KAF9034956.1"/>
    </source>
</evidence>
<organism evidence="1 2">
    <name type="scientific">Rhodocollybia butyracea</name>
    <dbReference type="NCBI Taxonomy" id="206335"/>
    <lineage>
        <taxon>Eukaryota</taxon>
        <taxon>Fungi</taxon>
        <taxon>Dikarya</taxon>
        <taxon>Basidiomycota</taxon>
        <taxon>Agaricomycotina</taxon>
        <taxon>Agaricomycetes</taxon>
        <taxon>Agaricomycetidae</taxon>
        <taxon>Agaricales</taxon>
        <taxon>Marasmiineae</taxon>
        <taxon>Omphalotaceae</taxon>
        <taxon>Rhodocollybia</taxon>
    </lineage>
</organism>
<gene>
    <name evidence="1" type="ORF">BDP27DRAFT_1245529</name>
</gene>
<keyword evidence="2" id="KW-1185">Reference proteome</keyword>
<proteinExistence type="predicted"/>
<dbReference type="Proteomes" id="UP000772434">
    <property type="component" value="Unassembled WGS sequence"/>
</dbReference>
<sequence length="159" mass="17907">PTATSPAKNSPTKLPQFLQYAEKNLSIGDATSYRFRLEQARFGPDILALVDNKALTDIGIPEGDVIRLKQAAPLWWNSTDAKRKRVSVDAEPEPKCFRFERRWVDGSGAATMFGTGMRPIEDIDDIPNPAHAWYYYSEEIHALVPVPPDFIAILDKDEF</sequence>
<feature type="non-terminal residue" evidence="1">
    <location>
        <position position="1"/>
    </location>
</feature>
<name>A0A9P5P5M3_9AGAR</name>
<protein>
    <submittedName>
        <fullName evidence="1">Uncharacterized protein</fullName>
    </submittedName>
</protein>
<accession>A0A9P5P5M3</accession>
<dbReference type="OrthoDB" id="3259884at2759"/>
<dbReference type="AlphaFoldDB" id="A0A9P5P5M3"/>